<comment type="subcellular location">
    <subcellularLocation>
        <location evidence="1">Cell membrane</location>
        <topology evidence="1">Multi-pass membrane protein</topology>
    </subcellularLocation>
</comment>
<organism evidence="7 8">
    <name type="scientific">Pelomonas lactea</name>
    <dbReference type="NCBI Taxonomy" id="3299030"/>
    <lineage>
        <taxon>Bacteria</taxon>
        <taxon>Pseudomonadati</taxon>
        <taxon>Pseudomonadota</taxon>
        <taxon>Betaproteobacteria</taxon>
        <taxon>Burkholderiales</taxon>
        <taxon>Sphaerotilaceae</taxon>
        <taxon>Roseateles</taxon>
    </lineage>
</organism>
<comment type="caution">
    <text evidence="7">The sequence shown here is derived from an EMBL/GenBank/DDBJ whole genome shotgun (WGS) entry which is preliminary data.</text>
</comment>
<dbReference type="RefSeq" id="WP_394509421.1">
    <property type="nucleotide sequence ID" value="NZ_JBIGHX010000001.1"/>
</dbReference>
<dbReference type="EMBL" id="JBIGHX010000001">
    <property type="protein sequence ID" value="MFG6460614.1"/>
    <property type="molecule type" value="Genomic_DNA"/>
</dbReference>
<name>A0ABW7GFH0_9BURK</name>
<dbReference type="Proteomes" id="UP001606302">
    <property type="component" value="Unassembled WGS sequence"/>
</dbReference>
<feature type="transmembrane region" description="Helical" evidence="6">
    <location>
        <begin position="83"/>
        <end position="101"/>
    </location>
</feature>
<keyword evidence="4 6" id="KW-1133">Transmembrane helix</keyword>
<evidence type="ECO:0000256" key="5">
    <source>
        <dbReference type="ARBA" id="ARBA00023136"/>
    </source>
</evidence>
<evidence type="ECO:0000256" key="3">
    <source>
        <dbReference type="ARBA" id="ARBA00022692"/>
    </source>
</evidence>
<dbReference type="PANTHER" id="PTHR30086:SF20">
    <property type="entry name" value="ARGININE EXPORTER PROTEIN ARGO-RELATED"/>
    <property type="match status" value="1"/>
</dbReference>
<dbReference type="InterPro" id="IPR001123">
    <property type="entry name" value="LeuE-type"/>
</dbReference>
<keyword evidence="3 6" id="KW-0812">Transmembrane</keyword>
<keyword evidence="2" id="KW-1003">Cell membrane</keyword>
<keyword evidence="8" id="KW-1185">Reference proteome</keyword>
<proteinExistence type="predicted"/>
<protein>
    <submittedName>
        <fullName evidence="7">LysE/ArgO family amino acid transporter</fullName>
    </submittedName>
</protein>
<dbReference type="Pfam" id="PF01810">
    <property type="entry name" value="LysE"/>
    <property type="match status" value="1"/>
</dbReference>
<reference evidence="7 8" key="1">
    <citation type="submission" date="2024-08" db="EMBL/GenBank/DDBJ databases">
        <authorList>
            <person name="Lu H."/>
        </authorList>
    </citation>
    <scope>NUCLEOTIDE SEQUENCE [LARGE SCALE GENOMIC DNA]</scope>
    <source>
        <strain evidence="7 8">DXS20W</strain>
    </source>
</reference>
<evidence type="ECO:0000313" key="7">
    <source>
        <dbReference type="EMBL" id="MFG6460614.1"/>
    </source>
</evidence>
<evidence type="ECO:0000256" key="4">
    <source>
        <dbReference type="ARBA" id="ARBA00022989"/>
    </source>
</evidence>
<evidence type="ECO:0000313" key="8">
    <source>
        <dbReference type="Proteomes" id="UP001606302"/>
    </source>
</evidence>
<keyword evidence="5 6" id="KW-0472">Membrane</keyword>
<feature type="transmembrane region" description="Helical" evidence="6">
    <location>
        <begin position="113"/>
        <end position="134"/>
    </location>
</feature>
<feature type="transmembrane region" description="Helical" evidence="6">
    <location>
        <begin position="154"/>
        <end position="178"/>
    </location>
</feature>
<evidence type="ECO:0000256" key="6">
    <source>
        <dbReference type="SAM" id="Phobius"/>
    </source>
</evidence>
<accession>A0ABW7GFH0</accession>
<evidence type="ECO:0000256" key="2">
    <source>
        <dbReference type="ARBA" id="ARBA00022475"/>
    </source>
</evidence>
<feature type="transmembrane region" description="Helical" evidence="6">
    <location>
        <begin position="47"/>
        <end position="71"/>
    </location>
</feature>
<sequence length="211" mass="21471">MPASLATATAPAVFAQGWAMGAGLILAIGAQNALVLRQGLKREHVGAVVAVCTLSDWLLIALGVFGLGALIQGSPLLLEAFRFGGAAFLLGYAVLAAQRAWRPSQGLSAAGQATSLGATLSAAFAFTYLNPHVYLDTVVLLGGLGARQPPELRAAFAAGACVASAMWFGLLGFGAAAAAPKLQNAHTWRVLDGLVALLMAGLGLQLLLQPL</sequence>
<gene>
    <name evidence="7" type="ORF">ACG04Q_03455</name>
</gene>
<evidence type="ECO:0000256" key="1">
    <source>
        <dbReference type="ARBA" id="ARBA00004651"/>
    </source>
</evidence>
<feature type="transmembrane region" description="Helical" evidence="6">
    <location>
        <begin position="12"/>
        <end position="35"/>
    </location>
</feature>
<feature type="transmembrane region" description="Helical" evidence="6">
    <location>
        <begin position="190"/>
        <end position="208"/>
    </location>
</feature>
<dbReference type="PANTHER" id="PTHR30086">
    <property type="entry name" value="ARGININE EXPORTER PROTEIN ARGO"/>
    <property type="match status" value="1"/>
</dbReference>